<reference evidence="1 2" key="1">
    <citation type="submission" date="2022-11" db="EMBL/GenBank/DDBJ databases">
        <title>Deinococcus ZS9-10, Low Temperature and Draught-tolerating, UV-resistant Bacteria from Continental Antarctica.</title>
        <authorList>
            <person name="Cheng L."/>
        </authorList>
    </citation>
    <scope>NUCLEOTIDE SEQUENCE [LARGE SCALE GENOMIC DNA]</scope>
    <source>
        <strain evidence="1 2">ZS9-10</strain>
    </source>
</reference>
<evidence type="ECO:0000313" key="2">
    <source>
        <dbReference type="Proteomes" id="UP001276150"/>
    </source>
</evidence>
<sequence length="40" mass="4654">NVVECGINRLKDFRAIATRYEKRGHQFLAVIHVACVLLWL</sequence>
<feature type="non-terminal residue" evidence="1">
    <location>
        <position position="1"/>
    </location>
</feature>
<name>A0ABU4DUV1_9DEIO</name>
<evidence type="ECO:0000313" key="1">
    <source>
        <dbReference type="EMBL" id="MDV6376223.1"/>
    </source>
</evidence>
<accession>A0ABU4DUV1</accession>
<protein>
    <submittedName>
        <fullName evidence="1">IS5/IS1182 family transposase</fullName>
    </submittedName>
</protein>
<comment type="caution">
    <text evidence="1">The sequence shown here is derived from an EMBL/GenBank/DDBJ whole genome shotgun (WGS) entry which is preliminary data.</text>
</comment>
<organism evidence="1 2">
    <name type="scientific">Deinococcus arenicola</name>
    <dbReference type="NCBI Taxonomy" id="2994950"/>
    <lineage>
        <taxon>Bacteria</taxon>
        <taxon>Thermotogati</taxon>
        <taxon>Deinococcota</taxon>
        <taxon>Deinococci</taxon>
        <taxon>Deinococcales</taxon>
        <taxon>Deinococcaceae</taxon>
        <taxon>Deinococcus</taxon>
    </lineage>
</organism>
<proteinExistence type="predicted"/>
<dbReference type="Proteomes" id="UP001276150">
    <property type="component" value="Unassembled WGS sequence"/>
</dbReference>
<gene>
    <name evidence="1" type="ORF">ORD21_16635</name>
</gene>
<dbReference type="EMBL" id="JAPMIV010000051">
    <property type="protein sequence ID" value="MDV6376223.1"/>
    <property type="molecule type" value="Genomic_DNA"/>
</dbReference>
<keyword evidence="2" id="KW-1185">Reference proteome</keyword>